<evidence type="ECO:0000313" key="6">
    <source>
        <dbReference type="EMBL" id="PSR55160.1"/>
    </source>
</evidence>
<organism evidence="6 7">
    <name type="scientific">Adhaeribacter arboris</name>
    <dbReference type="NCBI Taxonomy" id="2072846"/>
    <lineage>
        <taxon>Bacteria</taxon>
        <taxon>Pseudomonadati</taxon>
        <taxon>Bacteroidota</taxon>
        <taxon>Cytophagia</taxon>
        <taxon>Cytophagales</taxon>
        <taxon>Hymenobacteraceae</taxon>
        <taxon>Adhaeribacter</taxon>
    </lineage>
</organism>
<evidence type="ECO:0000313" key="7">
    <source>
        <dbReference type="Proteomes" id="UP000240357"/>
    </source>
</evidence>
<feature type="domain" description="Cytochrome c" evidence="5">
    <location>
        <begin position="890"/>
        <end position="1024"/>
    </location>
</feature>
<dbReference type="InterPro" id="IPR013427">
    <property type="entry name" value="Haem-bd_dom_put"/>
</dbReference>
<dbReference type="Gene3D" id="1.10.760.10">
    <property type="entry name" value="Cytochrome c-like domain"/>
    <property type="match status" value="1"/>
</dbReference>
<dbReference type="Gene3D" id="1.25.10.20">
    <property type="entry name" value="Vitellinogen, superhelical"/>
    <property type="match status" value="1"/>
</dbReference>
<keyword evidence="1 4" id="KW-0349">Heme</keyword>
<dbReference type="RefSeq" id="WP_106931338.1">
    <property type="nucleotide sequence ID" value="NZ_PYFT01000001.1"/>
</dbReference>
<reference evidence="6 7" key="1">
    <citation type="submission" date="2018-03" db="EMBL/GenBank/DDBJ databases">
        <title>Adhaeribacter sp. HMF7605 Genome sequencing and assembly.</title>
        <authorList>
            <person name="Kang H."/>
            <person name="Kang J."/>
            <person name="Cha I."/>
            <person name="Kim H."/>
            <person name="Joh K."/>
        </authorList>
    </citation>
    <scope>NUCLEOTIDE SEQUENCE [LARGE SCALE GENOMIC DNA]</scope>
    <source>
        <strain evidence="6 7">HMF7605</strain>
    </source>
</reference>
<dbReference type="InterPro" id="IPR011030">
    <property type="entry name" value="Lipovitellin_superhlx_dom"/>
</dbReference>
<dbReference type="SUPFAM" id="SSF48431">
    <property type="entry name" value="Lipovitellin-phosvitin complex, superhelical domain"/>
    <property type="match status" value="1"/>
</dbReference>
<accession>A0A2T2YI46</accession>
<dbReference type="PANTHER" id="PTHR33546:SF1">
    <property type="entry name" value="LARGE, MULTIFUNCTIONAL SECRETED PROTEIN"/>
    <property type="match status" value="1"/>
</dbReference>
<keyword evidence="3 4" id="KW-0408">Iron</keyword>
<keyword evidence="7" id="KW-1185">Reference proteome</keyword>
<dbReference type="GO" id="GO:0046872">
    <property type="term" value="F:metal ion binding"/>
    <property type="evidence" value="ECO:0007669"/>
    <property type="project" value="UniProtKB-KW"/>
</dbReference>
<dbReference type="SUPFAM" id="SSF46626">
    <property type="entry name" value="Cytochrome c"/>
    <property type="match status" value="1"/>
</dbReference>
<dbReference type="Pfam" id="PF23500">
    <property type="entry name" value="DUF7133"/>
    <property type="match status" value="1"/>
</dbReference>
<dbReference type="InterPro" id="IPR011989">
    <property type="entry name" value="ARM-like"/>
</dbReference>
<dbReference type="SUPFAM" id="SSF48371">
    <property type="entry name" value="ARM repeat"/>
    <property type="match status" value="1"/>
</dbReference>
<gene>
    <name evidence="6" type="ORF">AHMF7605_17425</name>
</gene>
<keyword evidence="2 4" id="KW-0479">Metal-binding</keyword>
<protein>
    <submittedName>
        <fullName evidence="6">Dehydrogenase</fullName>
    </submittedName>
</protein>
<dbReference type="SUPFAM" id="SSF50952">
    <property type="entry name" value="Soluble quinoprotein glucose dehydrogenase"/>
    <property type="match status" value="1"/>
</dbReference>
<dbReference type="Pfam" id="PF00034">
    <property type="entry name" value="Cytochrom_C"/>
    <property type="match status" value="1"/>
</dbReference>
<evidence type="ECO:0000259" key="5">
    <source>
        <dbReference type="PROSITE" id="PS51007"/>
    </source>
</evidence>
<dbReference type="Gene3D" id="1.25.10.10">
    <property type="entry name" value="Leucine-rich Repeat Variant"/>
    <property type="match status" value="1"/>
</dbReference>
<evidence type="ECO:0000256" key="3">
    <source>
        <dbReference type="ARBA" id="ARBA00023004"/>
    </source>
</evidence>
<dbReference type="NCBIfam" id="TIGR02603">
    <property type="entry name" value="CxxCH_TIGR02603"/>
    <property type="match status" value="1"/>
</dbReference>
<dbReference type="Gene3D" id="2.120.10.30">
    <property type="entry name" value="TolB, C-terminal domain"/>
    <property type="match status" value="1"/>
</dbReference>
<evidence type="ECO:0000256" key="2">
    <source>
        <dbReference type="ARBA" id="ARBA00022723"/>
    </source>
</evidence>
<dbReference type="NCBIfam" id="TIGR02604">
    <property type="entry name" value="Piru_Ver_Nterm"/>
    <property type="match status" value="1"/>
</dbReference>
<dbReference type="GO" id="GO:0009055">
    <property type="term" value="F:electron transfer activity"/>
    <property type="evidence" value="ECO:0007669"/>
    <property type="project" value="InterPro"/>
</dbReference>
<dbReference type="InterPro" id="IPR036909">
    <property type="entry name" value="Cyt_c-like_dom_sf"/>
</dbReference>
<dbReference type="PANTHER" id="PTHR33546">
    <property type="entry name" value="LARGE, MULTIFUNCTIONAL SECRETED PROTEIN-RELATED"/>
    <property type="match status" value="1"/>
</dbReference>
<dbReference type="EMBL" id="PYFT01000001">
    <property type="protein sequence ID" value="PSR55160.1"/>
    <property type="molecule type" value="Genomic_DNA"/>
</dbReference>
<dbReference type="GO" id="GO:0020037">
    <property type="term" value="F:heme binding"/>
    <property type="evidence" value="ECO:0007669"/>
    <property type="project" value="InterPro"/>
</dbReference>
<name>A0A2T2YI46_9BACT</name>
<proteinExistence type="predicted"/>
<dbReference type="InterPro" id="IPR016024">
    <property type="entry name" value="ARM-type_fold"/>
</dbReference>
<dbReference type="InterPro" id="IPR013428">
    <property type="entry name" value="Membrane-bound_put_N"/>
</dbReference>
<sequence length="1030" mass="113627">MKNKTGFSTFQEKQSITKSNPFLSKTNGRLLLGGLLCLSAAFSTNIHKIRPADDDLSTGFEVANGLEVKAFATEPSVRNPTNMDIDAKGRVWVCEGVNYRPKLNPTNKGQEEGDRILILEDTDGDGKADKEKVFYQGNDVNAALGIAVLGNKAIVSVSPNVFIFTDTDGDDKADKKELLFTGLSGEQHDHAVHAFTFGPDGKLYFNFGNEGKQIKDKEGKPLVDREGNEIADNGKPYRQGMVFRCDMDGSNIEVLANNFRNNYEVAVDSYGTLWQSDNDDDGNRGVRINYVMPYGNYGFRDQMTGASWQSPRTNLEEEIPLRHWHLNDPGVVPNLLQTGAGSPTGMVVYEGNLLPATFQGQMIHSDAGPNVVRAYPVQNDGAGYKAEIVNILKTKEDKWFRPSDVTIAPDGSLFVADWYDPGVGGHQVGDLVKGRIFRIAPPGTAYTVPKLDLSTPAGAAEALKSPNLATRYLAYEKLQGWGKKSEKVLAKMFQSDSNPRFRARALWLLSKLNKKGKKYMDAAVNDADANIRMAGLRAALEQKIDVNPILAKLAKDSSPQVRREVAVNLRFNKSPEAAQIWTTLANQYDGQDRWYLEALGIGADLQWDTFFAAWQKQSNRDVANKANRDIIWRARTPEALKMLPTLITQANVTEKERPRYFRAFDFYPEDAAKQQILLGLLNGNSPQQAQIISLALNHIDAKKYGSDPKVQSALRRGLEYAKGQNQFVQLVKRFESKDQNAELVRLATTQPESEIGVEASKILLRTGPDQIMKVLNGKEETALAMITAMGRYEDKKAQELLEDVALNGNRSIEVRKLALKKIGRGGSGEARLLNIVKNNKLNPEMQQVAGSVLLNSYRQNIREEAAQYLKTPSREGKPLPPIDQLATLTGDPVNGKAVFSQSCVACHKVNGEGTPFGPELSEIGNKLPKVALYKSILHPDAGISFGYEGYQVKLKDGNQVVGIIASQTEDKLDLRQPGGSVTSYALADIASKKQMENSLMPSNLQQTMSEQELVNLVEYLTTLKKASASN</sequence>
<dbReference type="AlphaFoldDB" id="A0A2T2YI46"/>
<dbReference type="InterPro" id="IPR009056">
    <property type="entry name" value="Cyt_c-like_dom"/>
</dbReference>
<dbReference type="InterPro" id="IPR055557">
    <property type="entry name" value="DUF7133"/>
</dbReference>
<dbReference type="Proteomes" id="UP000240357">
    <property type="component" value="Unassembled WGS sequence"/>
</dbReference>
<dbReference type="InterPro" id="IPR011042">
    <property type="entry name" value="6-blade_b-propeller_TolB-like"/>
</dbReference>
<dbReference type="OrthoDB" id="9808161at2"/>
<evidence type="ECO:0000256" key="1">
    <source>
        <dbReference type="ARBA" id="ARBA00022617"/>
    </source>
</evidence>
<dbReference type="InterPro" id="IPR011041">
    <property type="entry name" value="Quinoprot_gluc/sorb_DH_b-prop"/>
</dbReference>
<evidence type="ECO:0000256" key="4">
    <source>
        <dbReference type="PROSITE-ProRule" id="PRU00433"/>
    </source>
</evidence>
<comment type="caution">
    <text evidence="6">The sequence shown here is derived from an EMBL/GenBank/DDBJ whole genome shotgun (WGS) entry which is preliminary data.</text>
</comment>
<dbReference type="PROSITE" id="PS51007">
    <property type="entry name" value="CYTC"/>
    <property type="match status" value="1"/>
</dbReference>